<evidence type="ECO:0000256" key="1">
    <source>
        <dbReference type="SAM" id="Phobius"/>
    </source>
</evidence>
<accession>A0A371K018</accession>
<keyword evidence="1" id="KW-0812">Transmembrane</keyword>
<keyword evidence="1" id="KW-0472">Membrane</keyword>
<comment type="caution">
    <text evidence="2">The sequence shown here is derived from an EMBL/GenBank/DDBJ whole genome shotgun (WGS) entry which is preliminary data.</text>
</comment>
<name>A0A371K018_9GAMM</name>
<dbReference type="AlphaFoldDB" id="A0A371K018"/>
<keyword evidence="3" id="KW-1185">Reference proteome</keyword>
<dbReference type="Proteomes" id="UP000264492">
    <property type="component" value="Unassembled WGS sequence"/>
</dbReference>
<reference evidence="2 3" key="1">
    <citation type="submission" date="2018-08" db="EMBL/GenBank/DDBJ databases">
        <title>Lysobacter sp. zong2l5, whole genome shotgun sequence.</title>
        <authorList>
            <person name="Zhang X."/>
            <person name="Feng G."/>
            <person name="Zhu H."/>
        </authorList>
    </citation>
    <scope>NUCLEOTIDE SEQUENCE [LARGE SCALE GENOMIC DNA]</scope>
    <source>
        <strain evidence="3">zong2l5</strain>
    </source>
</reference>
<dbReference type="EMBL" id="QTSU01000002">
    <property type="protein sequence ID" value="RDZ27265.1"/>
    <property type="molecule type" value="Genomic_DNA"/>
</dbReference>
<dbReference type="OrthoDB" id="8850092at2"/>
<proteinExistence type="predicted"/>
<feature type="transmembrane region" description="Helical" evidence="1">
    <location>
        <begin position="148"/>
        <end position="170"/>
    </location>
</feature>
<feature type="transmembrane region" description="Helical" evidence="1">
    <location>
        <begin position="44"/>
        <end position="64"/>
    </location>
</feature>
<sequence length="208" mass="21209">MDAWWPWLAVAGLGALHGLSPANGWMFAAACGLRAGDGAQARRVLLPIALGHTVSVGVVVMAVMQGVLMDRVLVQRAAGALLIAAAVWRGLRPSAPAANRVHSDHAGIALWSCLMATAQGAGLMLVPALVPLCMAGTPAREIAARGSVPLAVAAMTLHLAAMLLVTGAIAGGVCRGLAHRPAWFGATQARRAWTAAMGGVGLWLLLGL</sequence>
<organism evidence="2 3">
    <name type="scientific">Lysobacter silvisoli</name>
    <dbReference type="NCBI Taxonomy" id="2293254"/>
    <lineage>
        <taxon>Bacteria</taxon>
        <taxon>Pseudomonadati</taxon>
        <taxon>Pseudomonadota</taxon>
        <taxon>Gammaproteobacteria</taxon>
        <taxon>Lysobacterales</taxon>
        <taxon>Lysobacteraceae</taxon>
        <taxon>Lysobacter</taxon>
    </lineage>
</organism>
<dbReference type="RefSeq" id="WP_115859641.1">
    <property type="nucleotide sequence ID" value="NZ_QTSU01000002.1"/>
</dbReference>
<protein>
    <submittedName>
        <fullName evidence="2">Uncharacterized protein</fullName>
    </submittedName>
</protein>
<evidence type="ECO:0000313" key="2">
    <source>
        <dbReference type="EMBL" id="RDZ27265.1"/>
    </source>
</evidence>
<keyword evidence="1" id="KW-1133">Transmembrane helix</keyword>
<feature type="transmembrane region" description="Helical" evidence="1">
    <location>
        <begin position="108"/>
        <end position="136"/>
    </location>
</feature>
<evidence type="ECO:0000313" key="3">
    <source>
        <dbReference type="Proteomes" id="UP000264492"/>
    </source>
</evidence>
<gene>
    <name evidence="2" type="ORF">DX914_13540</name>
</gene>